<sequence length="155" mass="18200">MDTSLILEIHIFLTVIYSGLMAGFIYDLYKAIRYFLRPNKIITYLGDLLFWTAIASIFFYTIIKTNWGEIRGYILLGFFLGIIIYYKLFSKYIYGLCIKVGKVISTFIKGIISPILYPFKLLKKKSLPTLRRIKRIPTEIIQQTKKYKKIISSKK</sequence>
<accession>A0A6N7XGA7</accession>
<keyword evidence="1" id="KW-1133">Transmembrane helix</keyword>
<keyword evidence="1" id="KW-0472">Membrane</keyword>
<organism evidence="2 3">
    <name type="scientific">Tissierella pigra</name>
    <dbReference type="NCBI Taxonomy" id="2607614"/>
    <lineage>
        <taxon>Bacteria</taxon>
        <taxon>Bacillati</taxon>
        <taxon>Bacillota</taxon>
        <taxon>Tissierellia</taxon>
        <taxon>Tissierellales</taxon>
        <taxon>Tissierellaceae</taxon>
        <taxon>Tissierella</taxon>
    </lineage>
</organism>
<dbReference type="NCBIfam" id="TIGR02893">
    <property type="entry name" value="spore_yabQ"/>
    <property type="match status" value="1"/>
</dbReference>
<proteinExistence type="predicted"/>
<reference evidence="2 3" key="1">
    <citation type="submission" date="2019-09" db="EMBL/GenBank/DDBJ databases">
        <title>In-depth cultivation of the pig gut microbiome towards novel bacterial diversity and tailored functional studies.</title>
        <authorList>
            <person name="Wylensek D."/>
            <person name="Hitch T.C.A."/>
            <person name="Clavel T."/>
        </authorList>
    </citation>
    <scope>NUCLEOTIDE SEQUENCE [LARGE SCALE GENOMIC DNA]</scope>
    <source>
        <strain evidence="2 3">WCA3-693-APC-4?</strain>
    </source>
</reference>
<comment type="caution">
    <text evidence="2">The sequence shown here is derived from an EMBL/GenBank/DDBJ whole genome shotgun (WGS) entry which is preliminary data.</text>
</comment>
<evidence type="ECO:0000313" key="2">
    <source>
        <dbReference type="EMBL" id="MSU01039.1"/>
    </source>
</evidence>
<evidence type="ECO:0000313" key="3">
    <source>
        <dbReference type="Proteomes" id="UP000469523"/>
    </source>
</evidence>
<feature type="transmembrane region" description="Helical" evidence="1">
    <location>
        <begin position="41"/>
        <end position="63"/>
    </location>
</feature>
<protein>
    <submittedName>
        <fullName evidence="2">Spore cortex biosynthesis protein YabQ</fullName>
    </submittedName>
</protein>
<evidence type="ECO:0000256" key="1">
    <source>
        <dbReference type="SAM" id="Phobius"/>
    </source>
</evidence>
<feature type="transmembrane region" description="Helical" evidence="1">
    <location>
        <begin position="70"/>
        <end position="88"/>
    </location>
</feature>
<dbReference type="EMBL" id="VUNQ01000010">
    <property type="protein sequence ID" value="MSU01039.1"/>
    <property type="molecule type" value="Genomic_DNA"/>
</dbReference>
<dbReference type="InterPro" id="IPR019074">
    <property type="entry name" value="YabQ"/>
</dbReference>
<keyword evidence="1" id="KW-0812">Transmembrane</keyword>
<dbReference type="Pfam" id="PF09578">
    <property type="entry name" value="Spore_YabQ"/>
    <property type="match status" value="1"/>
</dbReference>
<keyword evidence="3" id="KW-1185">Reference proteome</keyword>
<gene>
    <name evidence="2" type="primary">yabQ</name>
    <name evidence="2" type="ORF">FYJ83_06110</name>
</gene>
<feature type="transmembrane region" description="Helical" evidence="1">
    <location>
        <begin position="6"/>
        <end position="29"/>
    </location>
</feature>
<name>A0A6N7XGA7_9FIRM</name>
<dbReference type="Proteomes" id="UP000469523">
    <property type="component" value="Unassembled WGS sequence"/>
</dbReference>
<dbReference type="RefSeq" id="WP_154439458.1">
    <property type="nucleotide sequence ID" value="NZ_JAHLPJ010000001.1"/>
</dbReference>
<dbReference type="AlphaFoldDB" id="A0A6N7XGA7"/>